<dbReference type="Gene3D" id="1.10.10.10">
    <property type="entry name" value="Winged helix-like DNA-binding domain superfamily/Winged helix DNA-binding domain"/>
    <property type="match status" value="1"/>
</dbReference>
<dbReference type="InterPro" id="IPR050397">
    <property type="entry name" value="Env_Response_Regulators"/>
</dbReference>
<evidence type="ECO:0000313" key="7">
    <source>
        <dbReference type="Proteomes" id="UP000603352"/>
    </source>
</evidence>
<accession>A0ABQ1IFF1</accession>
<feature type="domain" description="HTH crp-type" evidence="5">
    <location>
        <begin position="151"/>
        <end position="224"/>
    </location>
</feature>
<dbReference type="SMART" id="SM00419">
    <property type="entry name" value="HTH_CRP"/>
    <property type="match status" value="1"/>
</dbReference>
<gene>
    <name evidence="6" type="ORF">GCM10011505_19190</name>
</gene>
<comment type="caution">
    <text evidence="6">The sequence shown here is derived from an EMBL/GenBank/DDBJ whole genome shotgun (WGS) entry which is preliminary data.</text>
</comment>
<evidence type="ECO:0000256" key="1">
    <source>
        <dbReference type="ARBA" id="ARBA00023015"/>
    </source>
</evidence>
<feature type="domain" description="Cyclic nucleotide-binding" evidence="4">
    <location>
        <begin position="17"/>
        <end position="137"/>
    </location>
</feature>
<keyword evidence="7" id="KW-1185">Reference proteome</keyword>
<dbReference type="InterPro" id="IPR018490">
    <property type="entry name" value="cNMP-bd_dom_sf"/>
</dbReference>
<dbReference type="PANTHER" id="PTHR24567:SF74">
    <property type="entry name" value="HTH-TYPE TRANSCRIPTIONAL REGULATOR ARCR"/>
    <property type="match status" value="1"/>
</dbReference>
<dbReference type="InterPro" id="IPR036388">
    <property type="entry name" value="WH-like_DNA-bd_sf"/>
</dbReference>
<dbReference type="PROSITE" id="PS50042">
    <property type="entry name" value="CNMP_BINDING_3"/>
    <property type="match status" value="1"/>
</dbReference>
<name>A0ABQ1IFF1_9PROT</name>
<dbReference type="Pfam" id="PF13545">
    <property type="entry name" value="HTH_Crp_2"/>
    <property type="match status" value="1"/>
</dbReference>
<dbReference type="CDD" id="cd00038">
    <property type="entry name" value="CAP_ED"/>
    <property type="match status" value="1"/>
</dbReference>
<dbReference type="RefSeq" id="WP_188577194.1">
    <property type="nucleotide sequence ID" value="NZ_BMDZ01000018.1"/>
</dbReference>
<evidence type="ECO:0000256" key="2">
    <source>
        <dbReference type="ARBA" id="ARBA00023125"/>
    </source>
</evidence>
<keyword evidence="2" id="KW-0238">DNA-binding</keyword>
<protein>
    <submittedName>
        <fullName evidence="6">Transcriptional regulator</fullName>
    </submittedName>
</protein>
<dbReference type="SMART" id="SM00100">
    <property type="entry name" value="cNMP"/>
    <property type="match status" value="1"/>
</dbReference>
<reference evidence="7" key="1">
    <citation type="journal article" date="2019" name="Int. J. Syst. Evol. Microbiol.">
        <title>The Global Catalogue of Microorganisms (GCM) 10K type strain sequencing project: providing services to taxonomists for standard genome sequencing and annotation.</title>
        <authorList>
            <consortium name="The Broad Institute Genomics Platform"/>
            <consortium name="The Broad Institute Genome Sequencing Center for Infectious Disease"/>
            <person name="Wu L."/>
            <person name="Ma J."/>
        </authorList>
    </citation>
    <scope>NUCLEOTIDE SEQUENCE [LARGE SCALE GENOMIC DNA]</scope>
    <source>
        <strain evidence="7">CGMCC 1.10188</strain>
    </source>
</reference>
<dbReference type="InterPro" id="IPR014710">
    <property type="entry name" value="RmlC-like_jellyroll"/>
</dbReference>
<dbReference type="Proteomes" id="UP000603352">
    <property type="component" value="Unassembled WGS sequence"/>
</dbReference>
<dbReference type="PROSITE" id="PS51063">
    <property type="entry name" value="HTH_CRP_2"/>
    <property type="match status" value="1"/>
</dbReference>
<evidence type="ECO:0000313" key="6">
    <source>
        <dbReference type="EMBL" id="GGB37848.1"/>
    </source>
</evidence>
<evidence type="ECO:0000259" key="5">
    <source>
        <dbReference type="PROSITE" id="PS51063"/>
    </source>
</evidence>
<keyword evidence="1" id="KW-0805">Transcription regulation</keyword>
<dbReference type="SUPFAM" id="SSF46785">
    <property type="entry name" value="Winged helix' DNA-binding domain"/>
    <property type="match status" value="1"/>
</dbReference>
<dbReference type="PANTHER" id="PTHR24567">
    <property type="entry name" value="CRP FAMILY TRANSCRIPTIONAL REGULATORY PROTEIN"/>
    <property type="match status" value="1"/>
</dbReference>
<sequence length="232" mass="25008">MPAPPPSDQAPVDAGIQLTGLPEDAARLLAAAGIRRRLGDGQLIHAKGDEADALFGIVSGAVRIASAGNDGRELIIAVLEPGEWFGEIALIDGGRRTHDAVTLGETELLVVPKPAFHRLLADHATLSYQLLVLLCRRLRMTFSALEDEAFLPLDRRLAKRLLALADAYGEPDGTATRIALHLPQEELGHMLGASRQTINRLLGTWARDGLIIRAYGRITLTDRAALTRIARA</sequence>
<keyword evidence="3" id="KW-0804">Transcription</keyword>
<dbReference type="EMBL" id="BMDZ01000018">
    <property type="protein sequence ID" value="GGB37848.1"/>
    <property type="molecule type" value="Genomic_DNA"/>
</dbReference>
<dbReference type="SUPFAM" id="SSF51206">
    <property type="entry name" value="cAMP-binding domain-like"/>
    <property type="match status" value="1"/>
</dbReference>
<dbReference type="InterPro" id="IPR012318">
    <property type="entry name" value="HTH_CRP"/>
</dbReference>
<organism evidence="6 7">
    <name type="scientific">Tistrella bauzanensis</name>
    <dbReference type="NCBI Taxonomy" id="657419"/>
    <lineage>
        <taxon>Bacteria</taxon>
        <taxon>Pseudomonadati</taxon>
        <taxon>Pseudomonadota</taxon>
        <taxon>Alphaproteobacteria</taxon>
        <taxon>Geminicoccales</taxon>
        <taxon>Geminicoccaceae</taxon>
        <taxon>Tistrella</taxon>
    </lineage>
</organism>
<dbReference type="InterPro" id="IPR000595">
    <property type="entry name" value="cNMP-bd_dom"/>
</dbReference>
<evidence type="ECO:0000256" key="3">
    <source>
        <dbReference type="ARBA" id="ARBA00023163"/>
    </source>
</evidence>
<dbReference type="Pfam" id="PF00027">
    <property type="entry name" value="cNMP_binding"/>
    <property type="match status" value="1"/>
</dbReference>
<dbReference type="InterPro" id="IPR036390">
    <property type="entry name" value="WH_DNA-bd_sf"/>
</dbReference>
<evidence type="ECO:0000259" key="4">
    <source>
        <dbReference type="PROSITE" id="PS50042"/>
    </source>
</evidence>
<proteinExistence type="predicted"/>
<dbReference type="Gene3D" id="2.60.120.10">
    <property type="entry name" value="Jelly Rolls"/>
    <property type="match status" value="1"/>
</dbReference>